<dbReference type="InterPro" id="IPR037523">
    <property type="entry name" value="VOC_core"/>
</dbReference>
<dbReference type="SUPFAM" id="SSF54593">
    <property type="entry name" value="Glyoxalase/Bleomycin resistance protein/Dihydroxybiphenyl dioxygenase"/>
    <property type="match status" value="1"/>
</dbReference>
<dbReference type="Proteomes" id="UP000747013">
    <property type="component" value="Unassembled WGS sequence"/>
</dbReference>
<comment type="caution">
    <text evidence="1">The sequence shown here is derived from an EMBL/GenBank/DDBJ whole genome shotgun (WGS) entry which is preliminary data.</text>
</comment>
<dbReference type="Pfam" id="PF00903">
    <property type="entry name" value="Glyoxalase"/>
    <property type="match status" value="1"/>
</dbReference>
<dbReference type="AlphaFoldDB" id="A0A0H4LCK8"/>
<accession>A0A0H4LCK8</accession>
<dbReference type="Gene3D" id="3.10.180.10">
    <property type="entry name" value="2,3-Dihydroxybiphenyl 1,2-Dioxygenase, domain 1"/>
    <property type="match status" value="1"/>
</dbReference>
<dbReference type="PANTHER" id="PTHR33993:SF14">
    <property type="entry name" value="GB|AAF24581.1"/>
    <property type="match status" value="1"/>
</dbReference>
<dbReference type="InterPro" id="IPR029068">
    <property type="entry name" value="Glyas_Bleomycin-R_OHBP_Dase"/>
</dbReference>
<protein>
    <submittedName>
        <fullName evidence="1">VOC family protein</fullName>
    </submittedName>
</protein>
<dbReference type="InterPro" id="IPR052164">
    <property type="entry name" value="Anthracycline_SecMetBiosynth"/>
</dbReference>
<name>A0A0H4LCK8_9LACO</name>
<reference evidence="1" key="2">
    <citation type="submission" date="2021-09" db="EMBL/GenBank/DDBJ databases">
        <authorList>
            <person name="Gilroy R."/>
        </authorList>
    </citation>
    <scope>NUCLEOTIDE SEQUENCE</scope>
    <source>
        <strain evidence="1">7886</strain>
    </source>
</reference>
<gene>
    <name evidence="1" type="ORF">K8V88_06990</name>
</gene>
<dbReference type="RefSeq" id="WP_059074526.1">
    <property type="nucleotide sequence ID" value="NZ_CP116587.1"/>
</dbReference>
<dbReference type="PANTHER" id="PTHR33993">
    <property type="entry name" value="GLYOXALASE-RELATED"/>
    <property type="match status" value="1"/>
</dbReference>
<dbReference type="OrthoDB" id="9804235at2"/>
<dbReference type="EMBL" id="DYWC01000160">
    <property type="protein sequence ID" value="HJF87167.1"/>
    <property type="molecule type" value="Genomic_DNA"/>
</dbReference>
<dbReference type="InterPro" id="IPR004360">
    <property type="entry name" value="Glyas_Fos-R_dOase_dom"/>
</dbReference>
<sequence length="121" mass="13543">MNNNNVNWFEIGTDHPQETMDFYSKMFGWKFQEYTDMENEYYNIIEPGNEYPTGGILGTAGKIAEYSTFYTLVSDVDKAIKAAKDNGATVIWGPVTDKTGLTFARLNDSTGHQFGVFSAGQ</sequence>
<proteinExistence type="predicted"/>
<dbReference type="CDD" id="cd07247">
    <property type="entry name" value="SgaA_N_like"/>
    <property type="match status" value="1"/>
</dbReference>
<dbReference type="PROSITE" id="PS51819">
    <property type="entry name" value="VOC"/>
    <property type="match status" value="1"/>
</dbReference>
<evidence type="ECO:0000313" key="2">
    <source>
        <dbReference type="Proteomes" id="UP000747013"/>
    </source>
</evidence>
<evidence type="ECO:0000313" key="1">
    <source>
        <dbReference type="EMBL" id="HJF87167.1"/>
    </source>
</evidence>
<reference evidence="1" key="1">
    <citation type="journal article" date="2021" name="PeerJ">
        <title>Extensive microbial diversity within the chicken gut microbiome revealed by metagenomics and culture.</title>
        <authorList>
            <person name="Gilroy R."/>
            <person name="Ravi A."/>
            <person name="Getino M."/>
            <person name="Pursley I."/>
            <person name="Horton D.L."/>
            <person name="Alikhan N.F."/>
            <person name="Baker D."/>
            <person name="Gharbi K."/>
            <person name="Hall N."/>
            <person name="Watson M."/>
            <person name="Adriaenssens E.M."/>
            <person name="Foster-Nyarko E."/>
            <person name="Jarju S."/>
            <person name="Secka A."/>
            <person name="Antonio M."/>
            <person name="Oren A."/>
            <person name="Chaudhuri R.R."/>
            <person name="La Ragione R."/>
            <person name="Hildebrand F."/>
            <person name="Pallen M.J."/>
        </authorList>
    </citation>
    <scope>NUCLEOTIDE SEQUENCE</scope>
    <source>
        <strain evidence="1">7886</strain>
    </source>
</reference>
<organism evidence="1 2">
    <name type="scientific">Companilactobacillus farciminis</name>
    <dbReference type="NCBI Taxonomy" id="1612"/>
    <lineage>
        <taxon>Bacteria</taxon>
        <taxon>Bacillati</taxon>
        <taxon>Bacillota</taxon>
        <taxon>Bacilli</taxon>
        <taxon>Lactobacillales</taxon>
        <taxon>Lactobacillaceae</taxon>
        <taxon>Companilactobacillus</taxon>
    </lineage>
</organism>